<evidence type="ECO:0000259" key="3">
    <source>
        <dbReference type="SMART" id="SM00062"/>
    </source>
</evidence>
<reference evidence="4 5" key="2">
    <citation type="journal article" date="2016" name="Sci. Rep.">
        <title>The genome of Rhizobiales bacteria in predatory ants reveals urease gene functions but no genes for nitrogen fixation.</title>
        <authorList>
            <person name="Neuvonen M.M."/>
            <person name="Tamarit D."/>
            <person name="Naslund K."/>
            <person name="Liebig J."/>
            <person name="Feldhaar H."/>
            <person name="Moran N.A."/>
            <person name="Guy L."/>
            <person name="Andersson S.G."/>
        </authorList>
    </citation>
    <scope>NUCLEOTIDE SEQUENCE [LARGE SCALE GENOMIC DNA]</scope>
    <source>
        <strain evidence="4 5">Hsal</strain>
    </source>
</reference>
<dbReference type="EMBL" id="CP017315">
    <property type="protein sequence ID" value="AQS41028.1"/>
    <property type="molecule type" value="Genomic_DNA"/>
</dbReference>
<dbReference type="CDD" id="cd01004">
    <property type="entry name" value="PBP2_MidA_like"/>
    <property type="match status" value="1"/>
</dbReference>
<evidence type="ECO:0000256" key="1">
    <source>
        <dbReference type="ARBA" id="ARBA00022729"/>
    </source>
</evidence>
<gene>
    <name evidence="4" type="ORF">BHV28_03120</name>
</gene>
<dbReference type="Gene3D" id="3.40.190.10">
    <property type="entry name" value="Periplasmic binding protein-like II"/>
    <property type="match status" value="2"/>
</dbReference>
<reference evidence="4 5" key="1">
    <citation type="journal article" date="2010" name="Science">
        <title>Genomic comparison of the ants Camponotus floridanus and Harpegnathos saltator.</title>
        <authorList>
            <person name="Bonasio R."/>
            <person name="Zhang G."/>
            <person name="Ye C."/>
            <person name="Mutti N.S."/>
            <person name="Fang X."/>
            <person name="Qin N."/>
            <person name="Donahue G."/>
            <person name="Yang P."/>
            <person name="Li Q."/>
            <person name="Li C."/>
            <person name="Zhang P."/>
            <person name="Huang Z."/>
            <person name="Berger S.L."/>
            <person name="Reinberg D."/>
            <person name="Wang J."/>
            <person name="Liebig J."/>
        </authorList>
    </citation>
    <scope>NUCLEOTIDE SEQUENCE [LARGE SCALE GENOMIC DNA]</scope>
    <source>
        <strain evidence="4 5">Hsal</strain>
    </source>
</reference>
<organism evidence="4 5">
    <name type="scientific">Candidatus Tokpelaia hoelldobleri</name>
    <dbReference type="NCBI Taxonomy" id="1902579"/>
    <lineage>
        <taxon>Bacteria</taxon>
        <taxon>Pseudomonadati</taxon>
        <taxon>Pseudomonadota</taxon>
        <taxon>Alphaproteobacteria</taxon>
        <taxon>Hyphomicrobiales</taxon>
        <taxon>Candidatus Tokpelaia</taxon>
    </lineage>
</organism>
<evidence type="ECO:0000313" key="4">
    <source>
        <dbReference type="EMBL" id="AQS41028.1"/>
    </source>
</evidence>
<dbReference type="KEGG" id="thd:BHV28_03120"/>
<dbReference type="SUPFAM" id="SSF53850">
    <property type="entry name" value="Periplasmic binding protein-like II"/>
    <property type="match status" value="1"/>
</dbReference>
<dbReference type="PANTHER" id="PTHR35936">
    <property type="entry name" value="MEMBRANE-BOUND LYTIC MUREIN TRANSGLYCOSYLASE F"/>
    <property type="match status" value="1"/>
</dbReference>
<feature type="chain" id="PRO_5011984690" evidence="2">
    <location>
        <begin position="30"/>
        <end position="315"/>
    </location>
</feature>
<proteinExistence type="predicted"/>
<evidence type="ECO:0000256" key="2">
    <source>
        <dbReference type="SAM" id="SignalP"/>
    </source>
</evidence>
<dbReference type="STRING" id="1902579.BHV28_03120"/>
<feature type="signal peptide" evidence="2">
    <location>
        <begin position="1"/>
        <end position="29"/>
    </location>
</feature>
<evidence type="ECO:0000313" key="5">
    <source>
        <dbReference type="Proteomes" id="UP000188912"/>
    </source>
</evidence>
<keyword evidence="1 2" id="KW-0732">Signal</keyword>
<name>A0A1U9JT36_9HYPH</name>
<dbReference type="Proteomes" id="UP000188912">
    <property type="component" value="Chromosome"/>
</dbReference>
<sequence length="315" mass="34487">MRYFTGKSRHMLAGALIGMLALGMQDARAQEGLDLSVEQAGRIRVEKLENRAEGLQGAQFVKPGALTVGVSTSSSLPLHDYAADARTVIGYDIDLAYLVADSLGLELRLVEVSWADWPLGLVSGKFDAVISNVTVTEERKEKFDFATYRNDVLGFYVRMDSPVTEIKEAKDIAGLRVITDSGTNQEKVLLEWDRQNVKAGLKPVEVQYYDDRGLGELALLSGRADLVFSVNTLQAYIAAKGKTRLVGLVSGGWPQTAEVAVAFRKGNGLAEPVTHILNDRIADGTYQKVLIRWKLAEEAITQSRTNPPGLSKDIF</sequence>
<dbReference type="PANTHER" id="PTHR35936:SF17">
    <property type="entry name" value="ARGININE-BINDING EXTRACELLULAR PROTEIN ARTP"/>
    <property type="match status" value="1"/>
</dbReference>
<feature type="domain" description="Solute-binding protein family 3/N-terminal" evidence="3">
    <location>
        <begin position="65"/>
        <end position="297"/>
    </location>
</feature>
<dbReference type="SMART" id="SM00062">
    <property type="entry name" value="PBPb"/>
    <property type="match status" value="1"/>
</dbReference>
<dbReference type="Pfam" id="PF00497">
    <property type="entry name" value="SBP_bac_3"/>
    <property type="match status" value="1"/>
</dbReference>
<dbReference type="InterPro" id="IPR001638">
    <property type="entry name" value="Solute-binding_3/MltF_N"/>
</dbReference>
<dbReference type="AlphaFoldDB" id="A0A1U9JT36"/>
<protein>
    <submittedName>
        <fullName evidence="4">ABC transporter substrate-binding protein</fullName>
    </submittedName>
</protein>
<accession>A0A1U9JT36</accession>
<keyword evidence="5" id="KW-1185">Reference proteome</keyword>